<evidence type="ECO:0000256" key="12">
    <source>
        <dbReference type="RuleBase" id="RU361129"/>
    </source>
</evidence>
<feature type="region of interest" description="Disordered" evidence="14">
    <location>
        <begin position="1174"/>
        <end position="1360"/>
    </location>
</feature>
<dbReference type="InterPro" id="IPR017970">
    <property type="entry name" value="Homeobox_CS"/>
</dbReference>
<feature type="compositionally biased region" description="Basic and acidic residues" evidence="14">
    <location>
        <begin position="1318"/>
        <end position="1328"/>
    </location>
</feature>
<feature type="DNA-binding region" description="Homeobox" evidence="10">
    <location>
        <begin position="1039"/>
        <end position="1098"/>
    </location>
</feature>
<dbReference type="PANTHER" id="PTHR14043">
    <property type="entry name" value="CCAAT DISPLACEMENT PROTEIN-RELATED"/>
    <property type="match status" value="1"/>
</dbReference>
<dbReference type="InterPro" id="IPR057476">
    <property type="entry name" value="Cux_N"/>
</dbReference>
<feature type="compositionally biased region" description="Basic and acidic residues" evidence="14">
    <location>
        <begin position="470"/>
        <end position="480"/>
    </location>
</feature>
<feature type="domain" description="CUT" evidence="16">
    <location>
        <begin position="528"/>
        <end position="615"/>
    </location>
</feature>
<dbReference type="PROSITE" id="PS50071">
    <property type="entry name" value="HOMEOBOX_2"/>
    <property type="match status" value="1"/>
</dbReference>
<proteinExistence type="inferred from homology"/>
<evidence type="ECO:0000256" key="2">
    <source>
        <dbReference type="ARBA" id="ARBA00008190"/>
    </source>
</evidence>
<dbReference type="Gene3D" id="1.10.10.60">
    <property type="entry name" value="Homeodomain-like"/>
    <property type="match status" value="1"/>
</dbReference>
<feature type="compositionally biased region" description="Basic and acidic residues" evidence="14">
    <location>
        <begin position="1197"/>
        <end position="1223"/>
    </location>
</feature>
<evidence type="ECO:0000256" key="13">
    <source>
        <dbReference type="SAM" id="Coils"/>
    </source>
</evidence>
<dbReference type="FunFam" id="1.10.260.40:FF:000010">
    <property type="entry name" value="Cut-like homeobox 1a"/>
    <property type="match status" value="1"/>
</dbReference>
<feature type="compositionally biased region" description="Acidic residues" evidence="14">
    <location>
        <begin position="1224"/>
        <end position="1235"/>
    </location>
</feature>
<feature type="compositionally biased region" description="Basic and acidic residues" evidence="14">
    <location>
        <begin position="785"/>
        <end position="796"/>
    </location>
</feature>
<dbReference type="PANTHER" id="PTHR14043:SF2">
    <property type="entry name" value="HOMEOBOX PROTEIN CUT"/>
    <property type="match status" value="1"/>
</dbReference>
<evidence type="ECO:0000256" key="11">
    <source>
        <dbReference type="RuleBase" id="RU000682"/>
    </source>
</evidence>
<feature type="compositionally biased region" description="Acidic residues" evidence="14">
    <location>
        <begin position="1175"/>
        <end position="1186"/>
    </location>
</feature>
<feature type="compositionally biased region" description="Basic and acidic residues" evidence="14">
    <location>
        <begin position="723"/>
        <end position="736"/>
    </location>
</feature>
<feature type="domain" description="CUT" evidence="16">
    <location>
        <begin position="917"/>
        <end position="1004"/>
    </location>
</feature>
<keyword evidence="8 12" id="KW-0804">Transcription</keyword>
<dbReference type="FunFam" id="1.10.260.40:FF:000027">
    <property type="entry name" value="Homeobox protein cut-like"/>
    <property type="match status" value="1"/>
</dbReference>
<keyword evidence="6 10" id="KW-0238">DNA-binding</keyword>
<dbReference type="PROSITE" id="PS51042">
    <property type="entry name" value="CUT"/>
    <property type="match status" value="2"/>
</dbReference>
<evidence type="ECO:0000256" key="14">
    <source>
        <dbReference type="SAM" id="MobiDB-lite"/>
    </source>
</evidence>
<organism evidence="17 18">
    <name type="scientific">Crassostrea virginica</name>
    <name type="common">Eastern oyster</name>
    <dbReference type="NCBI Taxonomy" id="6565"/>
    <lineage>
        <taxon>Eukaryota</taxon>
        <taxon>Metazoa</taxon>
        <taxon>Spiralia</taxon>
        <taxon>Lophotrochozoa</taxon>
        <taxon>Mollusca</taxon>
        <taxon>Bivalvia</taxon>
        <taxon>Autobranchia</taxon>
        <taxon>Pteriomorphia</taxon>
        <taxon>Ostreida</taxon>
        <taxon>Ostreoidea</taxon>
        <taxon>Ostreidae</taxon>
        <taxon>Crassostrea</taxon>
    </lineage>
</organism>
<comment type="similarity">
    <text evidence="2 12">Belongs to the CUT homeobox family.</text>
</comment>
<evidence type="ECO:0000256" key="9">
    <source>
        <dbReference type="ARBA" id="ARBA00023242"/>
    </source>
</evidence>
<feature type="coiled-coil region" evidence="13">
    <location>
        <begin position="201"/>
        <end position="355"/>
    </location>
</feature>
<feature type="compositionally biased region" description="Low complexity" evidence="14">
    <location>
        <begin position="1097"/>
        <end position="1107"/>
    </location>
</feature>
<evidence type="ECO:0000313" key="17">
    <source>
        <dbReference type="Proteomes" id="UP000694844"/>
    </source>
</evidence>
<evidence type="ECO:0000259" key="15">
    <source>
        <dbReference type="PROSITE" id="PS50071"/>
    </source>
</evidence>
<dbReference type="OrthoDB" id="10257567at2759"/>
<feature type="region of interest" description="Disordered" evidence="14">
    <location>
        <begin position="717"/>
        <end position="742"/>
    </location>
</feature>
<name>A0A8B8EW59_CRAVI</name>
<evidence type="ECO:0000256" key="5">
    <source>
        <dbReference type="ARBA" id="ARBA00023054"/>
    </source>
</evidence>
<feature type="region of interest" description="Disordered" evidence="14">
    <location>
        <begin position="1009"/>
        <end position="1042"/>
    </location>
</feature>
<evidence type="ECO:0000313" key="18">
    <source>
        <dbReference type="RefSeq" id="XP_022344162.1"/>
    </source>
</evidence>
<dbReference type="PROSITE" id="PS00027">
    <property type="entry name" value="HOMEOBOX_1"/>
    <property type="match status" value="1"/>
</dbReference>
<keyword evidence="7 10" id="KW-0371">Homeobox</keyword>
<feature type="compositionally biased region" description="Polar residues" evidence="14">
    <location>
        <begin position="1129"/>
        <end position="1151"/>
    </location>
</feature>
<evidence type="ECO:0000256" key="6">
    <source>
        <dbReference type="ARBA" id="ARBA00023125"/>
    </source>
</evidence>
<feature type="compositionally biased region" description="Basic and acidic residues" evidence="14">
    <location>
        <begin position="804"/>
        <end position="814"/>
    </location>
</feature>
<evidence type="ECO:0000259" key="16">
    <source>
        <dbReference type="PROSITE" id="PS51042"/>
    </source>
</evidence>
<reference evidence="18" key="1">
    <citation type="submission" date="2025-08" db="UniProtKB">
        <authorList>
            <consortium name="RefSeq"/>
        </authorList>
    </citation>
    <scope>IDENTIFICATION</scope>
    <source>
        <tissue evidence="18">Whole sample</tissue>
    </source>
</reference>
<dbReference type="InterPro" id="IPR001356">
    <property type="entry name" value="HD"/>
</dbReference>
<dbReference type="InterPro" id="IPR003350">
    <property type="entry name" value="CUT_dom"/>
</dbReference>
<dbReference type="Pfam" id="PF02376">
    <property type="entry name" value="CUT"/>
    <property type="match status" value="2"/>
</dbReference>
<feature type="region of interest" description="Disordered" evidence="14">
    <location>
        <begin position="447"/>
        <end position="513"/>
    </location>
</feature>
<evidence type="ECO:0000256" key="7">
    <source>
        <dbReference type="ARBA" id="ARBA00023155"/>
    </source>
</evidence>
<sequence>MAASTQSVCQFWKEFDLQHLQKELDITATELANRQDESDLSRKRLVEQSREFKKSTPEDIRKIVAPLLKSFQSEVDSLSKRSKAAEAAFLSIYKRIIDVPDPVPVLDYALQIQKKAHRVSDLEIENKQLRDTLEEYNHEFAEVKNQEVTIKQLRDRLKECEDKIEATAEARSKEKEKDLQRVFTEKERQLQETQLSVAKKLGEAEQRVASLQSALENVQSELFEVKAKYEEATAAKSDEMEMVMSDLERANERAEASEREIEQIRTKLTEVTQKQKLGETTQEAPDMDRAIDMFKRSNLEHELAAKEKEISQLVEDVQRLQSSLNKLREATTSQVSKLEDELATKNQAFKMLEEKIKSQEDYEEIKRELSVMKSIEFSSNKMGTDEPDGDVQPKSLEVLLLEKNKTLQSENTVLKVNSSDLSGTTTPALSENAAAFASMLGEEIASTYQRQNSSRISTPSSPPTPSSNGIKEEPLPDKLNIKRPTSLDRMPSVSGDSTPNLPPPPSPQFYPYMNGHGLPNYMSMSMGKTDPSNSQGIDTSLVAKTVRELLSIHNIGQRLFAKHVLGLSQGTVSELLSKPKSWDKLTEKGRESYRKMYAWATDERNIMALKAISPKKASRSALGLRSVFNPPFPFTGPTTLVPSVQREDSQTEERIAQILNEAQQAMQIKKAMEQQQVAHAMVNSYYQQEMTRLAQVTAHHGLGSPHSSAASVMTSTASLGMPHPKDLESHRRRESMDSQGSAKEMVERIYRQELMKLAQAAESAGNIAAVTMYQQELARMAHNAQKGEAEPGEIRRSHGSPDQVRVKMEPKDSADDANGPIDLSKNSSSSTPTTPTSNSSIKSPTESSNHPGSAFMPFRQKMNGHESNMENPIPFGQQSECISPLQRMQNIANSLMSRPHLVSSAKPLKAVLPPITQEQFDKYSNINTDDLVKQVKETLSQYSISQRLFGESVLGLSQGSVSDLLARPKPWHMLTQKGREPFIRMQIFLEDTEAIPKLVASQYHIPPDKLMRGRSQSEMAQRRRRGSLEDRSYDSPSMPKRPRVFFTEEQKDKLRMAYNQDPYPNQNTIEALANELNVGVKTVINWFHNHRMRAKQQQHVGSGSQSSPVDYAGTVKSENNEDTSDHSDVSSMSGETNPFLSNFPPSSESSQWLFPQFEPLSMQKGKFRSIKTEMENEDDGMGDDDDSRSMSSNSSRHSNESKKNNNERRSEGMNDEKMETAFKEDEENSCGELSEDTTQKESKNSVNSQSGGVNKRKRSNPQYVSEGRQLDKTKQIFEGLPSQVSRDEGVDLELDEDVEKENESGNVESGVKTPLYEKLGKMDKKSMESSEGDWETERNSNIEKLQKNLHHSPATGDWEF</sequence>
<evidence type="ECO:0000256" key="4">
    <source>
        <dbReference type="ARBA" id="ARBA00023015"/>
    </source>
</evidence>
<evidence type="ECO:0000256" key="3">
    <source>
        <dbReference type="ARBA" id="ARBA00022737"/>
    </source>
</evidence>
<evidence type="ECO:0000256" key="8">
    <source>
        <dbReference type="ARBA" id="ARBA00023163"/>
    </source>
</evidence>
<keyword evidence="3" id="KW-0677">Repeat</keyword>
<keyword evidence="17" id="KW-1185">Reference proteome</keyword>
<dbReference type="GO" id="GO:0000981">
    <property type="term" value="F:DNA-binding transcription factor activity, RNA polymerase II-specific"/>
    <property type="evidence" value="ECO:0007669"/>
    <property type="project" value="InterPro"/>
</dbReference>
<keyword evidence="5 13" id="KW-0175">Coiled coil</keyword>
<gene>
    <name evidence="18" type="primary">LOC111137141</name>
</gene>
<dbReference type="GO" id="GO:0005634">
    <property type="term" value="C:nucleus"/>
    <property type="evidence" value="ECO:0007669"/>
    <property type="project" value="UniProtKB-SubCell"/>
</dbReference>
<dbReference type="CDD" id="cd00086">
    <property type="entry name" value="homeodomain"/>
    <property type="match status" value="1"/>
</dbReference>
<dbReference type="InterPro" id="IPR009057">
    <property type="entry name" value="Homeodomain-like_sf"/>
</dbReference>
<feature type="region of interest" description="Disordered" evidence="14">
    <location>
        <begin position="783"/>
        <end position="877"/>
    </location>
</feature>
<dbReference type="GeneID" id="111137141"/>
<dbReference type="InterPro" id="IPR010982">
    <property type="entry name" value="Lambda_DNA-bd_dom_sf"/>
</dbReference>
<dbReference type="SMART" id="SM00389">
    <property type="entry name" value="HOX"/>
    <property type="match status" value="1"/>
</dbReference>
<feature type="compositionally biased region" description="Low complexity" evidence="14">
    <location>
        <begin position="824"/>
        <end position="845"/>
    </location>
</feature>
<protein>
    <recommendedName>
        <fullName evidence="12">DNA-binding protein SATB</fullName>
    </recommendedName>
    <alternativeName>
        <fullName evidence="12">Special AT-rich sequence-binding protein</fullName>
    </alternativeName>
</protein>
<feature type="region of interest" description="Disordered" evidence="14">
    <location>
        <begin position="1094"/>
        <end position="1151"/>
    </location>
</feature>
<dbReference type="Gene3D" id="1.10.260.40">
    <property type="entry name" value="lambda repressor-like DNA-binding domains"/>
    <property type="match status" value="2"/>
</dbReference>
<keyword evidence="9 10" id="KW-0539">Nucleus</keyword>
<evidence type="ECO:0000256" key="10">
    <source>
        <dbReference type="PROSITE-ProRule" id="PRU00108"/>
    </source>
</evidence>
<accession>A0A8B8EW59</accession>
<dbReference type="Proteomes" id="UP000694844">
    <property type="component" value="Chromosome 5"/>
</dbReference>
<dbReference type="SMART" id="SM01109">
    <property type="entry name" value="CUT"/>
    <property type="match status" value="2"/>
</dbReference>
<feature type="domain" description="Homeobox" evidence="15">
    <location>
        <begin position="1037"/>
        <end position="1097"/>
    </location>
</feature>
<feature type="compositionally biased region" description="Basic and acidic residues" evidence="14">
    <location>
        <begin position="1335"/>
        <end position="1346"/>
    </location>
</feature>
<feature type="coiled-coil region" evidence="13">
    <location>
        <begin position="112"/>
        <end position="177"/>
    </location>
</feature>
<dbReference type="SUPFAM" id="SSF47413">
    <property type="entry name" value="lambda repressor-like DNA-binding domains"/>
    <property type="match status" value="2"/>
</dbReference>
<dbReference type="Pfam" id="PF00046">
    <property type="entry name" value="Homeodomain"/>
    <property type="match status" value="1"/>
</dbReference>
<dbReference type="SUPFAM" id="SSF46689">
    <property type="entry name" value="Homeodomain-like"/>
    <property type="match status" value="1"/>
</dbReference>
<feature type="compositionally biased region" description="Acidic residues" evidence="14">
    <location>
        <begin position="1290"/>
        <end position="1300"/>
    </location>
</feature>
<dbReference type="GO" id="GO:0000977">
    <property type="term" value="F:RNA polymerase II transcription regulatory region sequence-specific DNA binding"/>
    <property type="evidence" value="ECO:0007669"/>
    <property type="project" value="TreeGrafter"/>
</dbReference>
<comment type="subcellular location">
    <subcellularLocation>
        <location evidence="1 10 11">Nucleus</location>
    </subcellularLocation>
</comment>
<evidence type="ECO:0000256" key="1">
    <source>
        <dbReference type="ARBA" id="ARBA00004123"/>
    </source>
</evidence>
<keyword evidence="4 12" id="KW-0805">Transcription regulation</keyword>
<dbReference type="RefSeq" id="XP_022344162.1">
    <property type="nucleotide sequence ID" value="XM_022488454.1"/>
</dbReference>
<dbReference type="Pfam" id="PF25398">
    <property type="entry name" value="CUX1_N"/>
    <property type="match status" value="1"/>
</dbReference>